<dbReference type="InterPro" id="IPR039426">
    <property type="entry name" value="TonB-dep_rcpt-like"/>
</dbReference>
<feature type="domain" description="TonB-dependent receptor plug" evidence="11">
    <location>
        <begin position="97"/>
        <end position="194"/>
    </location>
</feature>
<dbReference type="PROSITE" id="PS52016">
    <property type="entry name" value="TONB_DEPENDENT_REC_3"/>
    <property type="match status" value="1"/>
</dbReference>
<organism evidence="12 13">
    <name type="scientific">Ahniella affigens</name>
    <dbReference type="NCBI Taxonomy" id="2021234"/>
    <lineage>
        <taxon>Bacteria</taxon>
        <taxon>Pseudomonadati</taxon>
        <taxon>Pseudomonadota</taxon>
        <taxon>Gammaproteobacteria</taxon>
        <taxon>Lysobacterales</taxon>
        <taxon>Rhodanobacteraceae</taxon>
        <taxon>Ahniella</taxon>
    </lineage>
</organism>
<evidence type="ECO:0000259" key="11">
    <source>
        <dbReference type="Pfam" id="PF07715"/>
    </source>
</evidence>
<dbReference type="Pfam" id="PF00593">
    <property type="entry name" value="TonB_dep_Rec_b-barrel"/>
    <property type="match status" value="1"/>
</dbReference>
<dbReference type="KEGG" id="xba:C7S18_10580"/>
<keyword evidence="6 8" id="KW-0472">Membrane</keyword>
<dbReference type="SUPFAM" id="SSF56935">
    <property type="entry name" value="Porins"/>
    <property type="match status" value="1"/>
</dbReference>
<evidence type="ECO:0000256" key="5">
    <source>
        <dbReference type="ARBA" id="ARBA00023077"/>
    </source>
</evidence>
<keyword evidence="5 9" id="KW-0798">TonB box</keyword>
<protein>
    <submittedName>
        <fullName evidence="12">TonB-dependent receptor</fullName>
    </submittedName>
</protein>
<dbReference type="PANTHER" id="PTHR40980:SF5">
    <property type="entry name" value="TONB-DEPENDENT RECEPTOR"/>
    <property type="match status" value="1"/>
</dbReference>
<evidence type="ECO:0000259" key="10">
    <source>
        <dbReference type="Pfam" id="PF00593"/>
    </source>
</evidence>
<sequence>MQRSSTCHAHRIRCCDSLGSVCLMSAFTRPKTASLPRWISRCLLSGAFYSVAMSTLAAPTPDTDATVDSDEASMLKQIEIEGEIKEGEEALYVDERRATSQVTETIGAEQIARTGDTDTAQTLKRVTGLTVVDGKFVFVRGLGDRYSSVLLNGAQLPSPDPTRRVLPLDLVPTEVLDGVIIQKSYSPNIPGEFGGGSVMLRTRGVPLERFAKLGFSLSYLDGSTGADGMTYAGDSSDWTGFERARSLPGELRDAIADGVILRPQSPTNPGGFSNAQLESFGEALSGDYNVENKSLPPAAGLSAGYGNVWQFDERSFGVLASVRYHNSWEQTDETRRSFVSTSDGLAQTGELSFNRTRQNVELSSFLVAGLDWSADHRFKYTNLLLRSSEDDTNVAEGYVDDPEDQSRFYELEWVENKLLVNQLSGEHLFVNARDLSLNWQYTHSSAGRDAPKTRRYRFDRNTATGNYGFSRRSDSNTTFYSELDDQQDELGLEFKLPLTFGEANYLDLSAGADGLRRERDSGIRRFSFTGVGPLATDPAVLVRPGFDDVINPGTIGDNGFQLRETTRGTDQYRAEQDLDALFVNADINWNSKYRLALGLRYEQNQQDVATFSLSDLNAPPIVARIDTDDALPSAAFTWLRSDSTQWRVSYSETVSRPEFRELSRAPFTDPLLDLETIGNPLLKPASIQHLDVRFEHYYSDVESMSIALFLKDFKDPIERIQVPGTGNLVSFANAESARNYGVELDYSRSLSAYSANLLNWYVGFNYAYINSTVDLGEANDIQTNQSRPLQGQSPHVGNVQVGYREDGLEATLLYNVFGPRISQVGIFGAPDIEERPFHQVDFNLRYPLNDAWTLKLKVRNLLDPKVEFAQGDEITRSYRRGRELSLGLDWAF</sequence>
<evidence type="ECO:0000256" key="3">
    <source>
        <dbReference type="ARBA" id="ARBA00022452"/>
    </source>
</evidence>
<evidence type="ECO:0000256" key="8">
    <source>
        <dbReference type="PROSITE-ProRule" id="PRU01360"/>
    </source>
</evidence>
<accession>A0A2P1PRY6</accession>
<comment type="similarity">
    <text evidence="8 9">Belongs to the TonB-dependent receptor family.</text>
</comment>
<evidence type="ECO:0000256" key="2">
    <source>
        <dbReference type="ARBA" id="ARBA00022448"/>
    </source>
</evidence>
<keyword evidence="3 8" id="KW-1134">Transmembrane beta strand</keyword>
<keyword evidence="13" id="KW-1185">Reference proteome</keyword>
<dbReference type="EMBL" id="CP027860">
    <property type="protein sequence ID" value="AVP97616.1"/>
    <property type="molecule type" value="Genomic_DNA"/>
</dbReference>
<dbReference type="AlphaFoldDB" id="A0A2P1PRY6"/>
<evidence type="ECO:0000256" key="7">
    <source>
        <dbReference type="ARBA" id="ARBA00023237"/>
    </source>
</evidence>
<keyword evidence="4 8" id="KW-0812">Transmembrane</keyword>
<dbReference type="InterPro" id="IPR012910">
    <property type="entry name" value="Plug_dom"/>
</dbReference>
<reference evidence="12 13" key="2">
    <citation type="submission" date="2018-03" db="EMBL/GenBank/DDBJ databases">
        <authorList>
            <person name="Keele B.F."/>
        </authorList>
    </citation>
    <scope>NUCLEOTIDE SEQUENCE [LARGE SCALE GENOMIC DNA]</scope>
    <source>
        <strain evidence="12 13">D13</strain>
    </source>
</reference>
<evidence type="ECO:0000256" key="4">
    <source>
        <dbReference type="ARBA" id="ARBA00022692"/>
    </source>
</evidence>
<dbReference type="OrthoDB" id="8727862at2"/>
<evidence type="ECO:0000256" key="9">
    <source>
        <dbReference type="RuleBase" id="RU003357"/>
    </source>
</evidence>
<keyword evidence="12" id="KW-0675">Receptor</keyword>
<gene>
    <name evidence="12" type="ORF">C7S18_10580</name>
</gene>
<name>A0A2P1PRY6_9GAMM</name>
<dbReference type="InterPro" id="IPR036942">
    <property type="entry name" value="Beta-barrel_TonB_sf"/>
</dbReference>
<keyword evidence="2 8" id="KW-0813">Transport</keyword>
<feature type="domain" description="TonB-dependent receptor-like beta-barrel" evidence="10">
    <location>
        <begin position="421"/>
        <end position="861"/>
    </location>
</feature>
<dbReference type="PANTHER" id="PTHR40980">
    <property type="entry name" value="PLUG DOMAIN-CONTAINING PROTEIN"/>
    <property type="match status" value="1"/>
</dbReference>
<dbReference type="InterPro" id="IPR037066">
    <property type="entry name" value="Plug_dom_sf"/>
</dbReference>
<proteinExistence type="inferred from homology"/>
<evidence type="ECO:0000313" key="12">
    <source>
        <dbReference type="EMBL" id="AVP97616.1"/>
    </source>
</evidence>
<reference evidence="12 13" key="1">
    <citation type="submission" date="2018-03" db="EMBL/GenBank/DDBJ databases">
        <title>Ahniella affigens gen. nov., sp. nov., a gammaproteobacterium isolated from sandy soil near a stream.</title>
        <authorList>
            <person name="Ko Y."/>
            <person name="Kim J.-H."/>
        </authorList>
    </citation>
    <scope>NUCLEOTIDE SEQUENCE [LARGE SCALE GENOMIC DNA]</scope>
    <source>
        <strain evidence="12 13">D13</strain>
    </source>
</reference>
<dbReference type="Proteomes" id="UP000241074">
    <property type="component" value="Chromosome"/>
</dbReference>
<dbReference type="InterPro" id="IPR000531">
    <property type="entry name" value="Beta-barrel_TonB"/>
</dbReference>
<evidence type="ECO:0000256" key="6">
    <source>
        <dbReference type="ARBA" id="ARBA00023136"/>
    </source>
</evidence>
<evidence type="ECO:0000256" key="1">
    <source>
        <dbReference type="ARBA" id="ARBA00004571"/>
    </source>
</evidence>
<dbReference type="Gene3D" id="2.170.130.10">
    <property type="entry name" value="TonB-dependent receptor, plug domain"/>
    <property type="match status" value="1"/>
</dbReference>
<dbReference type="GO" id="GO:0009279">
    <property type="term" value="C:cell outer membrane"/>
    <property type="evidence" value="ECO:0007669"/>
    <property type="project" value="UniProtKB-SubCell"/>
</dbReference>
<comment type="subcellular location">
    <subcellularLocation>
        <location evidence="1 8">Cell outer membrane</location>
        <topology evidence="1 8">Multi-pass membrane protein</topology>
    </subcellularLocation>
</comment>
<evidence type="ECO:0000313" key="13">
    <source>
        <dbReference type="Proteomes" id="UP000241074"/>
    </source>
</evidence>
<dbReference type="Pfam" id="PF07715">
    <property type="entry name" value="Plug"/>
    <property type="match status" value="1"/>
</dbReference>
<keyword evidence="7 8" id="KW-0998">Cell outer membrane</keyword>
<dbReference type="Gene3D" id="2.40.170.20">
    <property type="entry name" value="TonB-dependent receptor, beta-barrel domain"/>
    <property type="match status" value="1"/>
</dbReference>